<dbReference type="PRINTS" id="PR00405">
    <property type="entry name" value="REVINTRACTNG"/>
</dbReference>
<dbReference type="GO" id="GO:0048205">
    <property type="term" value="P:COPI coating of Golgi vesicle"/>
    <property type="evidence" value="ECO:0007669"/>
    <property type="project" value="TreeGrafter"/>
</dbReference>
<dbReference type="SUPFAM" id="SSF57863">
    <property type="entry name" value="ArfGap/RecO-like zinc finger"/>
    <property type="match status" value="1"/>
</dbReference>
<keyword evidence="2" id="KW-0479">Metal-binding</keyword>
<keyword evidence="1" id="KW-0343">GTPase activation</keyword>
<dbReference type="Proteomes" id="UP001149090">
    <property type="component" value="Unassembled WGS sequence"/>
</dbReference>
<keyword evidence="3 5" id="KW-0863">Zinc-finger</keyword>
<dbReference type="PROSITE" id="PS50115">
    <property type="entry name" value="ARFGAP"/>
    <property type="match status" value="1"/>
</dbReference>
<sequence length="489" mass="56940">MDQDEWKIELSKLRRQNANRRCFDCGASNPTWASLGFGVYICLNCAGVHRSLGVHITLVRSTTLDSWNAQQIKRMKCGGNSNAAQFFRTHGISSQMDAKQKYNSNIAKLYKNHLDELCSLQDENQNVKQETESAESSDEDSQENIIDFEEDDQEPKNQVKNPFENPIQNKKPNNLLEDKNQSQNYNYQPHFKNFKSSKTTSSSRLTNKKKINKKKSNKKKKQQEKIDSFDSQKSWDFDFGNDKSQNYQQNHKNYQQNHKNYQQKIIHTQSQNPNLYKKQDNDNFDWDQVSDKVEKAFNAIKQGGKKFFNSLHGFANQVISSLKEDEKDDDDMFPFLNPNSKKSEENFHPKNSLNKQSQKDTKGLFDDLFDSSNSTQNEKIPSPKQTQKNQSFLDIQANSSRKNQSFLDIQANSSRKNGKSHTQKNFLDEFNFDFQNSNKDSNTKPSYNDNIYNSNYNFNDNLNQNENDNDNDNDNLNDNENENGWFVDF</sequence>
<proteinExistence type="predicted"/>
<dbReference type="GO" id="GO:0000139">
    <property type="term" value="C:Golgi membrane"/>
    <property type="evidence" value="ECO:0007669"/>
    <property type="project" value="GOC"/>
</dbReference>
<feature type="region of interest" description="Disordered" evidence="6">
    <location>
        <begin position="149"/>
        <end position="248"/>
    </location>
</feature>
<feature type="region of interest" description="Disordered" evidence="6">
    <location>
        <begin position="124"/>
        <end position="143"/>
    </location>
</feature>
<dbReference type="OrthoDB" id="983479at2759"/>
<feature type="compositionally biased region" description="Low complexity" evidence="6">
    <location>
        <begin position="196"/>
        <end position="205"/>
    </location>
</feature>
<feature type="domain" description="Arf-GAP" evidence="7">
    <location>
        <begin position="7"/>
        <end position="127"/>
    </location>
</feature>
<feature type="compositionally biased region" description="Polar residues" evidence="6">
    <location>
        <begin position="433"/>
        <end position="446"/>
    </location>
</feature>
<dbReference type="EMBL" id="JAPDFW010000074">
    <property type="protein sequence ID" value="KAJ5073523.1"/>
    <property type="molecule type" value="Genomic_DNA"/>
</dbReference>
<evidence type="ECO:0000256" key="1">
    <source>
        <dbReference type="ARBA" id="ARBA00022468"/>
    </source>
</evidence>
<evidence type="ECO:0000256" key="6">
    <source>
        <dbReference type="SAM" id="MobiDB-lite"/>
    </source>
</evidence>
<dbReference type="InterPro" id="IPR038508">
    <property type="entry name" value="ArfGAP_dom_sf"/>
</dbReference>
<dbReference type="InterPro" id="IPR001164">
    <property type="entry name" value="ArfGAP_dom"/>
</dbReference>
<dbReference type="GO" id="GO:0008270">
    <property type="term" value="F:zinc ion binding"/>
    <property type="evidence" value="ECO:0007669"/>
    <property type="project" value="UniProtKB-KW"/>
</dbReference>
<comment type="caution">
    <text evidence="8">The sequence shown here is derived from an EMBL/GenBank/DDBJ whole genome shotgun (WGS) entry which is preliminary data.</text>
</comment>
<dbReference type="AlphaFoldDB" id="A0A9Q0LLC9"/>
<organism evidence="8 9">
    <name type="scientific">Anaeramoeba ignava</name>
    <name type="common">Anaerobic marine amoeba</name>
    <dbReference type="NCBI Taxonomy" id="1746090"/>
    <lineage>
        <taxon>Eukaryota</taxon>
        <taxon>Metamonada</taxon>
        <taxon>Anaeramoebidae</taxon>
        <taxon>Anaeramoeba</taxon>
    </lineage>
</organism>
<feature type="compositionally biased region" description="Acidic residues" evidence="6">
    <location>
        <begin position="132"/>
        <end position="143"/>
    </location>
</feature>
<evidence type="ECO:0000256" key="5">
    <source>
        <dbReference type="PROSITE-ProRule" id="PRU00288"/>
    </source>
</evidence>
<evidence type="ECO:0000256" key="3">
    <source>
        <dbReference type="ARBA" id="ARBA00022771"/>
    </source>
</evidence>
<dbReference type="PANTHER" id="PTHR45686">
    <property type="entry name" value="ADP-RIBOSYLATION FACTOR GTPASE ACTIVATING PROTEIN 3, ISOFORM H-RELATED"/>
    <property type="match status" value="1"/>
</dbReference>
<reference evidence="8" key="1">
    <citation type="submission" date="2022-10" db="EMBL/GenBank/DDBJ databases">
        <title>Novel sulphate-reducing endosymbionts in the free-living metamonad Anaeramoeba.</title>
        <authorList>
            <person name="Jerlstrom-Hultqvist J."/>
            <person name="Cepicka I."/>
            <person name="Gallot-Lavallee L."/>
            <person name="Salas-Leiva D."/>
            <person name="Curtis B.A."/>
            <person name="Zahonova K."/>
            <person name="Pipaliya S."/>
            <person name="Dacks J."/>
            <person name="Roger A.J."/>
        </authorList>
    </citation>
    <scope>NUCLEOTIDE SEQUENCE</scope>
    <source>
        <strain evidence="8">BMAN</strain>
    </source>
</reference>
<keyword evidence="4" id="KW-0862">Zinc</keyword>
<dbReference type="Pfam" id="PF01412">
    <property type="entry name" value="ArfGap"/>
    <property type="match status" value="1"/>
</dbReference>
<dbReference type="OMA" id="NHKNYQQ"/>
<keyword evidence="9" id="KW-1185">Reference proteome</keyword>
<feature type="compositionally biased region" description="Low complexity" evidence="6">
    <location>
        <begin position="447"/>
        <end position="466"/>
    </location>
</feature>
<feature type="compositionally biased region" description="Acidic residues" evidence="6">
    <location>
        <begin position="467"/>
        <end position="481"/>
    </location>
</feature>
<dbReference type="PANTHER" id="PTHR45686:SF4">
    <property type="entry name" value="ADP-RIBOSYLATION FACTOR GTPASE ACTIVATING PROTEIN 3, ISOFORM H"/>
    <property type="match status" value="1"/>
</dbReference>
<dbReference type="Gene3D" id="1.10.220.150">
    <property type="entry name" value="Arf GTPase activating protein"/>
    <property type="match status" value="1"/>
</dbReference>
<feature type="compositionally biased region" description="Polar residues" evidence="6">
    <location>
        <begin position="156"/>
        <end position="172"/>
    </location>
</feature>
<feature type="compositionally biased region" description="Polar residues" evidence="6">
    <location>
        <begin position="370"/>
        <end position="390"/>
    </location>
</feature>
<feature type="region of interest" description="Disordered" evidence="6">
    <location>
        <begin position="433"/>
        <end position="489"/>
    </location>
</feature>
<protein>
    <submittedName>
        <fullName evidence="8">Adp-ribosylation factor gtpase activating protein 3 isoform h</fullName>
    </submittedName>
</protein>
<dbReference type="InterPro" id="IPR037278">
    <property type="entry name" value="ARFGAP/RecO"/>
</dbReference>
<evidence type="ECO:0000259" key="7">
    <source>
        <dbReference type="PROSITE" id="PS50115"/>
    </source>
</evidence>
<name>A0A9Q0LLC9_ANAIG</name>
<evidence type="ECO:0000256" key="4">
    <source>
        <dbReference type="ARBA" id="ARBA00022833"/>
    </source>
</evidence>
<dbReference type="SMART" id="SM00105">
    <property type="entry name" value="ArfGap"/>
    <property type="match status" value="1"/>
</dbReference>
<dbReference type="GO" id="GO:0005096">
    <property type="term" value="F:GTPase activator activity"/>
    <property type="evidence" value="ECO:0007669"/>
    <property type="project" value="UniProtKB-KW"/>
</dbReference>
<accession>A0A9Q0LLC9</accession>
<evidence type="ECO:0000313" key="8">
    <source>
        <dbReference type="EMBL" id="KAJ5073523.1"/>
    </source>
</evidence>
<evidence type="ECO:0000256" key="2">
    <source>
        <dbReference type="ARBA" id="ARBA00022723"/>
    </source>
</evidence>
<evidence type="ECO:0000313" key="9">
    <source>
        <dbReference type="Proteomes" id="UP001149090"/>
    </source>
</evidence>
<dbReference type="CDD" id="cd08959">
    <property type="entry name" value="ArfGap_ArfGap1_like"/>
    <property type="match status" value="1"/>
</dbReference>
<feature type="region of interest" description="Disordered" evidence="6">
    <location>
        <begin position="325"/>
        <end position="390"/>
    </location>
</feature>
<feature type="compositionally biased region" description="Basic residues" evidence="6">
    <location>
        <begin position="206"/>
        <end position="222"/>
    </location>
</feature>
<gene>
    <name evidence="8" type="ORF">M0811_08640</name>
</gene>
<feature type="compositionally biased region" description="Basic and acidic residues" evidence="6">
    <location>
        <begin position="223"/>
        <end position="236"/>
    </location>
</feature>